<comment type="similarity">
    <text evidence="2">Belongs to the DHHC palmitoyltransferase family. AKR/ZDHHC17 subfamily.</text>
</comment>
<evidence type="ECO:0000256" key="12">
    <source>
        <dbReference type="PROSITE-ProRule" id="PRU00023"/>
    </source>
</evidence>
<dbReference type="AlphaFoldDB" id="A0A1E4TCA3"/>
<keyword evidence="8" id="KW-0564">Palmitate</keyword>
<feature type="repeat" description="ANK" evidence="12">
    <location>
        <begin position="130"/>
        <end position="162"/>
    </location>
</feature>
<accession>A0A1E4TCA3</accession>
<dbReference type="OrthoDB" id="6781668at2759"/>
<evidence type="ECO:0000313" key="16">
    <source>
        <dbReference type="Proteomes" id="UP000095023"/>
    </source>
</evidence>
<evidence type="ECO:0000313" key="15">
    <source>
        <dbReference type="EMBL" id="ODV89396.1"/>
    </source>
</evidence>
<dbReference type="Gene3D" id="1.25.40.20">
    <property type="entry name" value="Ankyrin repeat-containing domain"/>
    <property type="match status" value="1"/>
</dbReference>
<sequence length="592" mass="66408">LHLAAQQGDFDQIKSLVTTGGVSADLVAPDNTRALHWAAINNRIDICQFLIDSGCEIDPPGGDLDGTPLHWAAQAGHVYTVYFLIENGADPLRKEKQGYNALHLAVHSSNVLTVTYLLHQGVPVNSVDSAGRTSLHWAAYQGDALSLDVLLRWGANVTMTDDTGFTALHWGVVRGNVACMRRLIEDGSIVTVRTSTGKNCADIAQDMNNVHAYELALYQAGYTPSGSPKATSLPPNVSRLLILFCPYLYLPLIILSITSLPIFLGIPVLICLSFAFFFLTTKVLIPLHYYNFDPLELPLLCGIFSGTLFWVGVAFFTNIIPEMFSSHTLLCLSFFLVYTGVLVTFLQSMLADPGFIDRPSSVKDQYETIRNLLDKHIYDSRHFCLTCFMRKPLRSKHCKFCKRCIARMDHHCPWIDNCVGVRNHRSFTVFVVLLWLGVILFVSLVFQYVPMLLEDQPLENTFGLTVWSCLQEVWLTALLVVQIHHICRNLTSNEASRIDTVLKPGKTYPRTGRFAKLVRLLGLDQFAATARETAAHTFKHQNTEIMYDQGVKTNCMDFWRSHSHNKFSLVQDTNEGYLGGQVLDYSTLYELP</sequence>
<dbReference type="InterPro" id="IPR001594">
    <property type="entry name" value="Palmitoyltrfase_DHHC"/>
</dbReference>
<keyword evidence="13" id="KW-0808">Transferase</keyword>
<dbReference type="PANTHER" id="PTHR24161:SF85">
    <property type="entry name" value="PALMITOYLTRANSFERASE HIP14"/>
    <property type="match status" value="1"/>
</dbReference>
<evidence type="ECO:0000256" key="5">
    <source>
        <dbReference type="ARBA" id="ARBA00022989"/>
    </source>
</evidence>
<evidence type="ECO:0000256" key="9">
    <source>
        <dbReference type="ARBA" id="ARBA00023288"/>
    </source>
</evidence>
<dbReference type="PROSITE" id="PS50088">
    <property type="entry name" value="ANK_REPEAT"/>
    <property type="match status" value="5"/>
</dbReference>
<feature type="transmembrane region" description="Helical" evidence="13">
    <location>
        <begin position="297"/>
        <end position="320"/>
    </location>
</feature>
<comment type="catalytic activity">
    <reaction evidence="11 13">
        <text>L-cysteinyl-[protein] + hexadecanoyl-CoA = S-hexadecanoyl-L-cysteinyl-[protein] + CoA</text>
        <dbReference type="Rhea" id="RHEA:36683"/>
        <dbReference type="Rhea" id="RHEA-COMP:10131"/>
        <dbReference type="Rhea" id="RHEA-COMP:11032"/>
        <dbReference type="ChEBI" id="CHEBI:29950"/>
        <dbReference type="ChEBI" id="CHEBI:57287"/>
        <dbReference type="ChEBI" id="CHEBI:57379"/>
        <dbReference type="ChEBI" id="CHEBI:74151"/>
        <dbReference type="EC" id="2.3.1.225"/>
    </reaction>
</comment>
<dbReference type="GO" id="GO:0019706">
    <property type="term" value="F:protein-cysteine S-palmitoyltransferase activity"/>
    <property type="evidence" value="ECO:0007669"/>
    <property type="project" value="UniProtKB-EC"/>
</dbReference>
<dbReference type="PROSITE" id="PS50297">
    <property type="entry name" value="ANK_REP_REGION"/>
    <property type="match status" value="4"/>
</dbReference>
<keyword evidence="9" id="KW-0449">Lipoprotein</keyword>
<feature type="domain" description="Palmitoyltransferase DHHC" evidence="14">
    <location>
        <begin position="379"/>
        <end position="495"/>
    </location>
</feature>
<evidence type="ECO:0000259" key="14">
    <source>
        <dbReference type="Pfam" id="PF01529"/>
    </source>
</evidence>
<feature type="repeat" description="ANK" evidence="12">
    <location>
        <begin position="64"/>
        <end position="96"/>
    </location>
</feature>
<dbReference type="Pfam" id="PF00023">
    <property type="entry name" value="Ank"/>
    <property type="match status" value="1"/>
</dbReference>
<protein>
    <recommendedName>
        <fullName evidence="13">Palmitoyltransferase</fullName>
        <ecNumber evidence="13">2.3.1.225</ecNumber>
    </recommendedName>
</protein>
<dbReference type="SUPFAM" id="SSF48403">
    <property type="entry name" value="Ankyrin repeat"/>
    <property type="match status" value="1"/>
</dbReference>
<evidence type="ECO:0000256" key="6">
    <source>
        <dbReference type="ARBA" id="ARBA00023043"/>
    </source>
</evidence>
<dbReference type="InterPro" id="IPR036770">
    <property type="entry name" value="Ankyrin_rpt-contain_sf"/>
</dbReference>
<keyword evidence="6 12" id="KW-0040">ANK repeat</keyword>
<feature type="repeat" description="ANK" evidence="12">
    <location>
        <begin position="30"/>
        <end position="62"/>
    </location>
</feature>
<evidence type="ECO:0000256" key="10">
    <source>
        <dbReference type="ARBA" id="ARBA00023315"/>
    </source>
</evidence>
<evidence type="ECO:0000256" key="13">
    <source>
        <dbReference type="RuleBase" id="RU079119"/>
    </source>
</evidence>
<evidence type="ECO:0000256" key="2">
    <source>
        <dbReference type="ARBA" id="ARBA00010104"/>
    </source>
</evidence>
<name>A0A1E4TCA3_9ASCO</name>
<keyword evidence="5 13" id="KW-1133">Transmembrane helix</keyword>
<feature type="non-terminal residue" evidence="15">
    <location>
        <position position="592"/>
    </location>
</feature>
<feature type="transmembrane region" description="Helical" evidence="13">
    <location>
        <begin position="326"/>
        <end position="346"/>
    </location>
</feature>
<dbReference type="GO" id="GO:0016020">
    <property type="term" value="C:membrane"/>
    <property type="evidence" value="ECO:0007669"/>
    <property type="project" value="UniProtKB-SubCell"/>
</dbReference>
<dbReference type="SMART" id="SM00248">
    <property type="entry name" value="ANK"/>
    <property type="match status" value="5"/>
</dbReference>
<dbReference type="EC" id="2.3.1.225" evidence="13"/>
<evidence type="ECO:0000256" key="7">
    <source>
        <dbReference type="ARBA" id="ARBA00023136"/>
    </source>
</evidence>
<dbReference type="EMBL" id="KV453843">
    <property type="protein sequence ID" value="ODV89396.1"/>
    <property type="molecule type" value="Genomic_DNA"/>
</dbReference>
<keyword evidence="16" id="KW-1185">Reference proteome</keyword>
<evidence type="ECO:0000256" key="8">
    <source>
        <dbReference type="ARBA" id="ARBA00023139"/>
    </source>
</evidence>
<feature type="repeat" description="ANK" evidence="12">
    <location>
        <begin position="163"/>
        <end position="195"/>
    </location>
</feature>
<dbReference type="PROSITE" id="PS50216">
    <property type="entry name" value="DHHC"/>
    <property type="match status" value="1"/>
</dbReference>
<proteinExistence type="inferred from homology"/>
<dbReference type="InterPro" id="IPR002110">
    <property type="entry name" value="Ankyrin_rpt"/>
</dbReference>
<feature type="repeat" description="ANK" evidence="12">
    <location>
        <begin position="97"/>
        <end position="129"/>
    </location>
</feature>
<gene>
    <name evidence="15" type="ORF">CANCADRAFT_14350</name>
</gene>
<comment type="domain">
    <text evidence="13">The DHHC domain is required for palmitoyltransferase activity.</text>
</comment>
<evidence type="ECO:0000256" key="3">
    <source>
        <dbReference type="ARBA" id="ARBA00022692"/>
    </source>
</evidence>
<feature type="transmembrane region" description="Helical" evidence="13">
    <location>
        <begin position="263"/>
        <end position="285"/>
    </location>
</feature>
<comment type="subcellular location">
    <subcellularLocation>
        <location evidence="1">Membrane</location>
        <topology evidence="1">Multi-pass membrane protein</topology>
    </subcellularLocation>
</comment>
<feature type="non-terminal residue" evidence="15">
    <location>
        <position position="1"/>
    </location>
</feature>
<evidence type="ECO:0000256" key="4">
    <source>
        <dbReference type="ARBA" id="ARBA00022737"/>
    </source>
</evidence>
<dbReference type="PANTHER" id="PTHR24161">
    <property type="entry name" value="ANK_REP_REGION DOMAIN-CONTAINING PROTEIN-RELATED"/>
    <property type="match status" value="1"/>
</dbReference>
<keyword evidence="7 13" id="KW-0472">Membrane</keyword>
<dbReference type="Pfam" id="PF12796">
    <property type="entry name" value="Ank_2"/>
    <property type="match status" value="2"/>
</dbReference>
<reference evidence="16" key="1">
    <citation type="submission" date="2016-02" db="EMBL/GenBank/DDBJ databases">
        <title>Comparative genomics of biotechnologically important yeasts.</title>
        <authorList>
            <consortium name="DOE Joint Genome Institute"/>
            <person name="Riley R."/>
            <person name="Haridas S."/>
            <person name="Wolfe K.H."/>
            <person name="Lopes M.R."/>
            <person name="Hittinger C.T."/>
            <person name="Goker M."/>
            <person name="Salamov A."/>
            <person name="Wisecaver J."/>
            <person name="Long T.M."/>
            <person name="Aerts A.L."/>
            <person name="Barry K."/>
            <person name="Choi C."/>
            <person name="Clum A."/>
            <person name="Coughlan A.Y."/>
            <person name="Deshpande S."/>
            <person name="Douglass A.P."/>
            <person name="Hanson S.J."/>
            <person name="Klenk H.-P."/>
            <person name="Labutti K."/>
            <person name="Lapidus A."/>
            <person name="Lindquist E."/>
            <person name="Lipzen A."/>
            <person name="Meier-Kolthoff J.P."/>
            <person name="Ohm R.A."/>
            <person name="Otillar R.P."/>
            <person name="Pangilinan J."/>
            <person name="Peng Y."/>
            <person name="Rokas A."/>
            <person name="Rosa C.A."/>
            <person name="Scheuner C."/>
            <person name="Sibirny A.A."/>
            <person name="Slot J.C."/>
            <person name="Stielow J.B."/>
            <person name="Sun H."/>
            <person name="Kurtzman C.P."/>
            <person name="Blackwell M."/>
            <person name="Jeffries T.W."/>
            <person name="Grigoriev I.V."/>
        </authorList>
    </citation>
    <scope>NUCLEOTIDE SEQUENCE [LARGE SCALE GENOMIC DNA]</scope>
    <source>
        <strain evidence="16">NRRL Y-17796</strain>
    </source>
</reference>
<dbReference type="Pfam" id="PF01529">
    <property type="entry name" value="DHHC"/>
    <property type="match status" value="1"/>
</dbReference>
<keyword evidence="3 13" id="KW-0812">Transmembrane</keyword>
<keyword evidence="10 13" id="KW-0012">Acyltransferase</keyword>
<feature type="transmembrane region" description="Helical" evidence="13">
    <location>
        <begin position="427"/>
        <end position="449"/>
    </location>
</feature>
<dbReference type="Proteomes" id="UP000095023">
    <property type="component" value="Unassembled WGS sequence"/>
</dbReference>
<evidence type="ECO:0000256" key="1">
    <source>
        <dbReference type="ARBA" id="ARBA00004141"/>
    </source>
</evidence>
<evidence type="ECO:0000256" key="11">
    <source>
        <dbReference type="ARBA" id="ARBA00048048"/>
    </source>
</evidence>
<keyword evidence="4" id="KW-0677">Repeat</keyword>
<organism evidence="15 16">
    <name type="scientific">Tortispora caseinolytica NRRL Y-17796</name>
    <dbReference type="NCBI Taxonomy" id="767744"/>
    <lineage>
        <taxon>Eukaryota</taxon>
        <taxon>Fungi</taxon>
        <taxon>Dikarya</taxon>
        <taxon>Ascomycota</taxon>
        <taxon>Saccharomycotina</taxon>
        <taxon>Trigonopsidomycetes</taxon>
        <taxon>Trigonopsidales</taxon>
        <taxon>Trigonopsidaceae</taxon>
        <taxon>Tortispora</taxon>
    </lineage>
</organism>